<sequence>MSECVYDNVICIEELKRGERMEMVVDIYESADAVRGHDPDARTEDTDTERNHHIHHTGWIFFNTSLYYISTEKKDWDKSRQDCKEKGADLVIINSKEEQEFIKQMHGREAWIGLSDRDEEDVWKWVDGTPLTIGYWGRGEPNNYRDEDCVITGYLYVPVQNWADFSCNSMFTWICEKIIFN</sequence>
<evidence type="ECO:0000313" key="2">
    <source>
        <dbReference type="Proteomes" id="UP000829447"/>
    </source>
</evidence>
<evidence type="ECO:0000313" key="1">
    <source>
        <dbReference type="EMBL" id="MCI4395041.1"/>
    </source>
</evidence>
<accession>A0ACC5XVA4</accession>
<comment type="caution">
    <text evidence="1">The sequence shown here is derived from an EMBL/GenBank/DDBJ whole genome shotgun (WGS) entry which is preliminary data.</text>
</comment>
<protein>
    <submittedName>
        <fullName evidence="1">Uncharacterized protein</fullName>
    </submittedName>
</protein>
<keyword evidence="2" id="KW-1185">Reference proteome</keyword>
<reference evidence="1 2" key="1">
    <citation type="journal article" date="2022" name="bioRxiv">
        <title>An ancient truncated duplication of the anti-Mullerian hormone receptor type 2 gene is a potential conserved master sex determinant in the Pangasiidae catfish family.</title>
        <authorList>
            <person name="Wen M."/>
            <person name="Pan Q."/>
            <person name="Jouanno E."/>
            <person name="Montfort J."/>
            <person name="Zahm M."/>
            <person name="Cabau C."/>
            <person name="Klopp C."/>
            <person name="Iampietro C."/>
            <person name="Roques C."/>
            <person name="Bouchez O."/>
            <person name="Castinel A."/>
            <person name="Donnadieu C."/>
            <person name="Parrinello H."/>
            <person name="Poncet C."/>
            <person name="Belmonte E."/>
            <person name="Gautier V."/>
            <person name="Avarre J.-C."/>
            <person name="Dugue R."/>
            <person name="Gustiano R."/>
            <person name="Ha T.T.T."/>
            <person name="Campet M."/>
            <person name="Sriphairoj K."/>
            <person name="Ribolli J."/>
            <person name="de Almeida F.L."/>
            <person name="Desvignes T."/>
            <person name="Postlethwait J.H."/>
            <person name="Bucao C.F."/>
            <person name="Robinson-Rechavi M."/>
            <person name="Bobe J."/>
            <person name="Herpin A."/>
            <person name="Guiguen Y."/>
        </authorList>
    </citation>
    <scope>NUCLEOTIDE SEQUENCE [LARGE SCALE GENOMIC DNA]</scope>
    <source>
        <strain evidence="1">YG-Dec2019</strain>
    </source>
</reference>
<proteinExistence type="predicted"/>
<name>A0ACC5XVA4_PANGG</name>
<organism evidence="1 2">
    <name type="scientific">Pangasianodon gigas</name>
    <name type="common">Mekong giant catfish</name>
    <name type="synonym">Pangasius gigas</name>
    <dbReference type="NCBI Taxonomy" id="30993"/>
    <lineage>
        <taxon>Eukaryota</taxon>
        <taxon>Metazoa</taxon>
        <taxon>Chordata</taxon>
        <taxon>Craniata</taxon>
        <taxon>Vertebrata</taxon>
        <taxon>Euteleostomi</taxon>
        <taxon>Actinopterygii</taxon>
        <taxon>Neopterygii</taxon>
        <taxon>Teleostei</taxon>
        <taxon>Ostariophysi</taxon>
        <taxon>Siluriformes</taxon>
        <taxon>Pangasiidae</taxon>
        <taxon>Pangasianodon</taxon>
    </lineage>
</organism>
<dbReference type="Proteomes" id="UP000829447">
    <property type="component" value="Linkage Group LG28"/>
</dbReference>
<dbReference type="EMBL" id="CM040481">
    <property type="protein sequence ID" value="MCI4395041.1"/>
    <property type="molecule type" value="Genomic_DNA"/>
</dbReference>
<gene>
    <name evidence="1" type="ORF">PGIGA_G00175910</name>
</gene>